<dbReference type="EMBL" id="KI913120">
    <property type="protein sequence ID" value="ETV83454.1"/>
    <property type="molecule type" value="Genomic_DNA"/>
</dbReference>
<protein>
    <recommendedName>
        <fullName evidence="3">Calpain catalytic domain-containing protein</fullName>
    </recommendedName>
</protein>
<gene>
    <name evidence="4" type="ORF">H257_04178</name>
</gene>
<dbReference type="InterPro" id="IPR053033">
    <property type="entry name" value="Androglobin-like"/>
</dbReference>
<dbReference type="GO" id="GO:0004198">
    <property type="term" value="F:calcium-dependent cysteine-type endopeptidase activity"/>
    <property type="evidence" value="ECO:0007669"/>
    <property type="project" value="InterPro"/>
</dbReference>
<dbReference type="Pfam" id="PF00648">
    <property type="entry name" value="Peptidase_C2"/>
    <property type="match status" value="1"/>
</dbReference>
<organism evidence="4">
    <name type="scientific">Aphanomyces astaci</name>
    <name type="common">Crayfish plague agent</name>
    <dbReference type="NCBI Taxonomy" id="112090"/>
    <lineage>
        <taxon>Eukaryota</taxon>
        <taxon>Sar</taxon>
        <taxon>Stramenopiles</taxon>
        <taxon>Oomycota</taxon>
        <taxon>Saprolegniomycetes</taxon>
        <taxon>Saprolegniales</taxon>
        <taxon>Verrucalvaceae</taxon>
        <taxon>Aphanomyces</taxon>
    </lineage>
</organism>
<dbReference type="STRING" id="112090.W4GWQ1"/>
<dbReference type="PANTHER" id="PTHR46298:SF1">
    <property type="entry name" value="ANDROGLOBIN"/>
    <property type="match status" value="1"/>
</dbReference>
<feature type="compositionally biased region" description="Pro residues" evidence="2">
    <location>
        <begin position="36"/>
        <end position="46"/>
    </location>
</feature>
<accession>W4GWQ1</accession>
<feature type="region of interest" description="Disordered" evidence="2">
    <location>
        <begin position="1"/>
        <end position="49"/>
    </location>
</feature>
<dbReference type="OrthoDB" id="167576at2759"/>
<dbReference type="RefSeq" id="XP_009826884.1">
    <property type="nucleotide sequence ID" value="XM_009828582.1"/>
</dbReference>
<comment type="caution">
    <text evidence="1">Lacks conserved residue(s) required for the propagation of feature annotation.</text>
</comment>
<evidence type="ECO:0000313" key="4">
    <source>
        <dbReference type="EMBL" id="ETV83454.1"/>
    </source>
</evidence>
<reference evidence="4" key="1">
    <citation type="submission" date="2013-12" db="EMBL/GenBank/DDBJ databases">
        <title>The Genome Sequence of Aphanomyces astaci APO3.</title>
        <authorList>
            <consortium name="The Broad Institute Genomics Platform"/>
            <person name="Russ C."/>
            <person name="Tyler B."/>
            <person name="van West P."/>
            <person name="Dieguez-Uribeondo J."/>
            <person name="Young S.K."/>
            <person name="Zeng Q."/>
            <person name="Gargeya S."/>
            <person name="Fitzgerald M."/>
            <person name="Abouelleil A."/>
            <person name="Alvarado L."/>
            <person name="Chapman S.B."/>
            <person name="Gainer-Dewar J."/>
            <person name="Goldberg J."/>
            <person name="Griggs A."/>
            <person name="Gujja S."/>
            <person name="Hansen M."/>
            <person name="Howarth C."/>
            <person name="Imamovic A."/>
            <person name="Ireland A."/>
            <person name="Larimer J."/>
            <person name="McCowan C."/>
            <person name="Murphy C."/>
            <person name="Pearson M."/>
            <person name="Poon T.W."/>
            <person name="Priest M."/>
            <person name="Roberts A."/>
            <person name="Saif S."/>
            <person name="Shea T."/>
            <person name="Sykes S."/>
            <person name="Wortman J."/>
            <person name="Nusbaum C."/>
            <person name="Birren B."/>
        </authorList>
    </citation>
    <scope>NUCLEOTIDE SEQUENCE [LARGE SCALE GENOMIC DNA]</scope>
    <source>
        <strain evidence="4">APO3</strain>
    </source>
</reference>
<dbReference type="GeneID" id="20806174"/>
<dbReference type="InterPro" id="IPR038765">
    <property type="entry name" value="Papain-like_cys_pep_sf"/>
</dbReference>
<feature type="region of interest" description="Disordered" evidence="2">
    <location>
        <begin position="105"/>
        <end position="132"/>
    </location>
</feature>
<dbReference type="PROSITE" id="PS50203">
    <property type="entry name" value="CALPAIN_CAT"/>
    <property type="match status" value="1"/>
</dbReference>
<name>W4GWQ1_APHAT</name>
<feature type="region of interest" description="Disordered" evidence="2">
    <location>
        <begin position="973"/>
        <end position="992"/>
    </location>
</feature>
<dbReference type="VEuPathDB" id="FungiDB:H257_04178"/>
<dbReference type="GO" id="GO:0006508">
    <property type="term" value="P:proteolysis"/>
    <property type="evidence" value="ECO:0007669"/>
    <property type="project" value="InterPro"/>
</dbReference>
<dbReference type="PANTHER" id="PTHR46298">
    <property type="entry name" value="ANDROGLOBIN"/>
    <property type="match status" value="1"/>
</dbReference>
<evidence type="ECO:0000256" key="1">
    <source>
        <dbReference type="PROSITE-ProRule" id="PRU00239"/>
    </source>
</evidence>
<dbReference type="AlphaFoldDB" id="W4GWQ1"/>
<evidence type="ECO:0000256" key="2">
    <source>
        <dbReference type="SAM" id="MobiDB-lite"/>
    </source>
</evidence>
<sequence>MGPKKPAAASSKPVKDVQDDGPQVIVSEDRERHPTRPPPENVPPLYVPSIMPKESFPEWNENLDQENWYTATAPFEDPMGLPVLPPHIDTSSITWKRPHQYLPPLPEPPKLTTSAPAVKTPGGGTKKGNLASGKKIESIDAKAEEPKVPRCCYVLYDSSLDPMVEKFEGTQPGFAPPLTAERLDWANDFQRVWSAEQAHDIKRWDTEEARIQSEKEKKELALMAYEESCLIKLQKAIAAHKQATEAELNDEDLLDDGDDGDTTFDFPAAGTPAPLLFNEIFGSAPVIEIEPNSVVKPSVPEGDYVDSPLASGCRVISRLVDRMVANQPYFWEAIYPQTVTATNRRIPTVNPGGKYLVKLFVMGKWRKVEVDDRMPLDDQGKVVVLSSSQPSEIWPTLLAKAIYKVFAWTNTLSTMNHPSTVSQSVGFILNALAGWKSRAYVGLSDLNAAEAIAKITPCLDAAVPSTTLSDVQPSLTMNNVLLVCSMASIKTRHFNSSCGEAFVMSSIRTSGQSFSINIFTLQPNVPPHDTLSFTSESIEYHKLTTVVLHTIPTYTHQLVQEWTVQVDTTNPDNPQRIQRPYSNALPKFLTVQVPDTVSSTMLYVTLTCAPVAAADDVLHAPSDRGMLLVEKQQLSWPTPPAATINQNAGVLKPNVTWPFEVVGPGTHVYRLYPHDLQNGYSLEVESDVPIFVHSVVDCLRDICHMNVETLDASYDAMAAGTWHVVHRFNMTVTATSGSRNRLYLGLHMYDADASPYFHVHLVHNNTSSATELPSVSTRLNLLGGYFDLNPANASESYTVVLECLPCPNVVIPPGVFTITVASDWTIQAPLTQYPVVSSVFSGSYTPNKYLTLFRDVFGPDAGEDDAKAKAGTATSSIHTSLKLSTSVANAAVKLEVLDAATGNLLVKATNYNNTQVMQLPPCVDGGGYIIQGRFDETRWVVPDALRSVQPFSGLIAKPTEAASPDQIGSVVPVPDSATATSPPVPDGGQRQDGTTSWRLEVFGLVPARLTPDCTALNKFAAIKHGWEVAERGREVRGVVSRLLFLGKRQEAMDRMAAAEYSPEQQKEMLARYDFLFQDGASPSITEVGAAEPEVLLGSDFFATESQKLAQDLDAIKVHMEKAAKERAAETAARKLEMDQMKAEMADLRLAMLQEREKLWVKREEIRKQQANPTPPSLFP</sequence>
<dbReference type="SUPFAM" id="SSF54001">
    <property type="entry name" value="Cysteine proteinases"/>
    <property type="match status" value="1"/>
</dbReference>
<feature type="compositionally biased region" description="Low complexity" evidence="2">
    <location>
        <begin position="1"/>
        <end position="12"/>
    </location>
</feature>
<dbReference type="InterPro" id="IPR001300">
    <property type="entry name" value="Peptidase_C2_calpain_cat"/>
</dbReference>
<proteinExistence type="predicted"/>
<feature type="domain" description="Calpain catalytic" evidence="3">
    <location>
        <begin position="288"/>
        <end position="434"/>
    </location>
</feature>
<evidence type="ECO:0000259" key="3">
    <source>
        <dbReference type="PROSITE" id="PS50203"/>
    </source>
</evidence>